<dbReference type="SUPFAM" id="SSF51011">
    <property type="entry name" value="Glycosyl hydrolase domain"/>
    <property type="match status" value="1"/>
</dbReference>
<dbReference type="InterPro" id="IPR048395">
    <property type="entry name" value="Glyco_hydro_31_C"/>
</dbReference>
<evidence type="ECO:0000259" key="3">
    <source>
        <dbReference type="Pfam" id="PF01055"/>
    </source>
</evidence>
<keyword evidence="2" id="KW-0326">Glycosidase</keyword>
<dbReference type="InterPro" id="IPR013780">
    <property type="entry name" value="Glyco_hydro_b"/>
</dbReference>
<evidence type="ECO:0000313" key="6">
    <source>
        <dbReference type="Proteomes" id="UP000695022"/>
    </source>
</evidence>
<dbReference type="PANTHER" id="PTHR22762">
    <property type="entry name" value="ALPHA-GLUCOSIDASE"/>
    <property type="match status" value="1"/>
</dbReference>
<feature type="domain" description="DUF5110" evidence="4">
    <location>
        <begin position="276"/>
        <end position="318"/>
    </location>
</feature>
<feature type="domain" description="Glycosyl hydrolase family 31 C-terminal" evidence="5">
    <location>
        <begin position="171"/>
        <end position="256"/>
    </location>
</feature>
<reference evidence="7" key="1">
    <citation type="submission" date="2025-08" db="UniProtKB">
        <authorList>
            <consortium name="RefSeq"/>
        </authorList>
    </citation>
    <scope>IDENTIFICATION</scope>
</reference>
<accession>A0ABM1EIX5</accession>
<dbReference type="Gene3D" id="3.20.20.80">
    <property type="entry name" value="Glycosidases"/>
    <property type="match status" value="1"/>
</dbReference>
<dbReference type="Pfam" id="PF01055">
    <property type="entry name" value="Glyco_hydro_31_2nd"/>
    <property type="match status" value="1"/>
</dbReference>
<dbReference type="GeneID" id="106812716"/>
<dbReference type="InterPro" id="IPR000322">
    <property type="entry name" value="Glyco_hydro_31_TIM"/>
</dbReference>
<dbReference type="Gene3D" id="2.60.40.1180">
    <property type="entry name" value="Golgi alpha-mannosidase II"/>
    <property type="match status" value="2"/>
</dbReference>
<keyword evidence="6" id="KW-1185">Reference proteome</keyword>
<keyword evidence="2" id="KW-0378">Hydrolase</keyword>
<evidence type="ECO:0000313" key="7">
    <source>
        <dbReference type="RefSeq" id="XP_014672146.1"/>
    </source>
</evidence>
<organism evidence="6 7">
    <name type="scientific">Priapulus caudatus</name>
    <name type="common">Priapulid worm</name>
    <dbReference type="NCBI Taxonomy" id="37621"/>
    <lineage>
        <taxon>Eukaryota</taxon>
        <taxon>Metazoa</taxon>
        <taxon>Ecdysozoa</taxon>
        <taxon>Scalidophora</taxon>
        <taxon>Priapulida</taxon>
        <taxon>Priapulimorpha</taxon>
        <taxon>Priapulimorphida</taxon>
        <taxon>Priapulidae</taxon>
        <taxon>Priapulus</taxon>
    </lineage>
</organism>
<dbReference type="Pfam" id="PF17137">
    <property type="entry name" value="DUF5110"/>
    <property type="match status" value="1"/>
</dbReference>
<evidence type="ECO:0000259" key="5">
    <source>
        <dbReference type="Pfam" id="PF21365"/>
    </source>
</evidence>
<proteinExistence type="inferred from homology"/>
<gene>
    <name evidence="7" type="primary">LOC106812716</name>
</gene>
<evidence type="ECO:0000256" key="2">
    <source>
        <dbReference type="RuleBase" id="RU361185"/>
    </source>
</evidence>
<dbReference type="InterPro" id="IPR017853">
    <property type="entry name" value="GH"/>
</dbReference>
<dbReference type="Pfam" id="PF21365">
    <property type="entry name" value="Glyco_hydro_31_3rd"/>
    <property type="match status" value="1"/>
</dbReference>
<dbReference type="SUPFAM" id="SSF51445">
    <property type="entry name" value="(Trans)glycosidases"/>
    <property type="match status" value="1"/>
</dbReference>
<dbReference type="RefSeq" id="XP_014672146.1">
    <property type="nucleotide sequence ID" value="XM_014816660.1"/>
</dbReference>
<evidence type="ECO:0000256" key="1">
    <source>
        <dbReference type="ARBA" id="ARBA00007806"/>
    </source>
</evidence>
<comment type="similarity">
    <text evidence="1 2">Belongs to the glycosyl hydrolase 31 family.</text>
</comment>
<sequence length="380" mass="42881">MDSVPSHSGGDDVEHRTMTFKGLYGTSIGCRQRARANDWIFGDKQGLLTSRSTYPGAGKYAGTLLADNHSNWPDMQRSIPAMLEFGLFGIPYVGASICGFHGNAGEELCQRWMQLGAFYPLCWNHNAQDQTPQDPSYFSGDMQQASLTAMHVRYSLLPYLYTLFHHAHVRGHSVARPLLNEFSNDPNTYDIDRQFMWGPGLLISPALDQGSTNVRAYFPPGLWYDYYTATKVRQGLRTLKTPLDRVNIHFRGGYIVPGQVPGNTTQFSRKNVMRLFVALDHAERASGELYWDDGETKDAYEKGEYLSVKFTCSSEQLRWTAEHNSLRGERLHVGFIDILGMPHYPRRILIDGATVLKPGQYEWQSSTNFLAAKSGSRCIQ</sequence>
<protein>
    <submittedName>
        <fullName evidence="7">Maltase-glucoamylase, intestinal-like</fullName>
    </submittedName>
</protein>
<name>A0ABM1EIX5_PRICU</name>
<evidence type="ECO:0000259" key="4">
    <source>
        <dbReference type="Pfam" id="PF17137"/>
    </source>
</evidence>
<dbReference type="Proteomes" id="UP000695022">
    <property type="component" value="Unplaced"/>
</dbReference>
<dbReference type="PANTHER" id="PTHR22762:SF133">
    <property type="entry name" value="P-TYPE DOMAIN-CONTAINING PROTEIN"/>
    <property type="match status" value="1"/>
</dbReference>
<feature type="domain" description="Glycoside hydrolase family 31 TIM barrel" evidence="3">
    <location>
        <begin position="37"/>
        <end position="163"/>
    </location>
</feature>
<dbReference type="InterPro" id="IPR033403">
    <property type="entry name" value="DUF5110"/>
</dbReference>